<reference evidence="4" key="1">
    <citation type="submission" date="2020-05" db="EMBL/GenBank/DDBJ databases">
        <authorList>
            <person name="Chiriac C."/>
            <person name="Salcher M."/>
            <person name="Ghai R."/>
            <person name="Kavagutti S V."/>
        </authorList>
    </citation>
    <scope>NUCLEOTIDE SEQUENCE</scope>
</reference>
<organism evidence="4">
    <name type="scientific">freshwater metagenome</name>
    <dbReference type="NCBI Taxonomy" id="449393"/>
    <lineage>
        <taxon>unclassified sequences</taxon>
        <taxon>metagenomes</taxon>
        <taxon>ecological metagenomes</taxon>
    </lineage>
</organism>
<gene>
    <name evidence="4" type="ORF">UFOPK2958_00987</name>
</gene>
<evidence type="ECO:0000259" key="3">
    <source>
        <dbReference type="Pfam" id="PF03816"/>
    </source>
</evidence>
<keyword evidence="2" id="KW-0812">Transmembrane</keyword>
<keyword evidence="2" id="KW-0472">Membrane</keyword>
<dbReference type="NCBIfam" id="TIGR00350">
    <property type="entry name" value="lytR_cpsA_psr"/>
    <property type="match status" value="1"/>
</dbReference>
<evidence type="ECO:0000256" key="2">
    <source>
        <dbReference type="SAM" id="Phobius"/>
    </source>
</evidence>
<evidence type="ECO:0000256" key="1">
    <source>
        <dbReference type="SAM" id="MobiDB-lite"/>
    </source>
</evidence>
<feature type="transmembrane region" description="Helical" evidence="2">
    <location>
        <begin position="57"/>
        <end position="77"/>
    </location>
</feature>
<feature type="domain" description="Cell envelope-related transcriptional attenuator" evidence="3">
    <location>
        <begin position="131"/>
        <end position="289"/>
    </location>
</feature>
<dbReference type="InterPro" id="IPR004474">
    <property type="entry name" value="LytR_CpsA_psr"/>
</dbReference>
<dbReference type="PANTHER" id="PTHR33392:SF6">
    <property type="entry name" value="POLYISOPRENYL-TEICHOIC ACID--PEPTIDOGLYCAN TEICHOIC ACID TRANSFERASE TAGU"/>
    <property type="match status" value="1"/>
</dbReference>
<dbReference type="EMBL" id="CAFAAB010000113">
    <property type="protein sequence ID" value="CAB4788560.1"/>
    <property type="molecule type" value="Genomic_DNA"/>
</dbReference>
<evidence type="ECO:0000313" key="4">
    <source>
        <dbReference type="EMBL" id="CAB4788560.1"/>
    </source>
</evidence>
<dbReference type="AlphaFoldDB" id="A0A6J6WUI8"/>
<accession>A0A6J6WUI8</accession>
<dbReference type="Pfam" id="PF03816">
    <property type="entry name" value="LytR_cpsA_psr"/>
    <property type="match status" value="1"/>
</dbReference>
<proteinExistence type="predicted"/>
<feature type="compositionally biased region" description="Basic residues" evidence="1">
    <location>
        <begin position="36"/>
        <end position="50"/>
    </location>
</feature>
<feature type="region of interest" description="Disordered" evidence="1">
    <location>
        <begin position="30"/>
        <end position="50"/>
    </location>
</feature>
<dbReference type="InterPro" id="IPR050922">
    <property type="entry name" value="LytR/CpsA/Psr_CW_biosynth"/>
</dbReference>
<dbReference type="PANTHER" id="PTHR33392">
    <property type="entry name" value="POLYISOPRENYL-TEICHOIC ACID--PEPTIDOGLYCAN TEICHOIC ACID TRANSFERASE TAGU"/>
    <property type="match status" value="1"/>
</dbReference>
<sequence length="441" mass="48070">MATGRTGGSRNRKVGNEDRLIALGDAIDSRSGVTRKSPRGTKRASKRGRKSLLRRRVTAVLLAIAVIGTGFVGYSYWGLRSNFEKLNNLGCKTCLPTIGDEPFNILSVGSDSRVGLHGSAAAQAGTVAGQRSDVVKIIHVDPGAQKISVISIPRDTMVSLLENTGLYTRFNRINVNYGSGPELLARTITANFGIPINHIVEVSFGGLANSVVALGGLYMNFPYRARDAYSGLRIFTPGCQHIDGISALAVARSRHFEWFQNGHWYYDGTSDYGRIYRQDAFLRAMILRARKEYNPNTIMNVLGKLPEGITIDNSFTLNNVIALAVKFHNFDPNQMMTYTMPTISPGRVGNYGSVLVVNQPAAQKLLVNVFGSSLIKPTNPPPNALLQTPQPPFVPLPTTTTSTTVKHTGTTVKHHVTTTTQPTNNAYYFNPKPCFPGEANK</sequence>
<dbReference type="Gene3D" id="3.40.630.190">
    <property type="entry name" value="LCP protein"/>
    <property type="match status" value="1"/>
</dbReference>
<keyword evidence="2" id="KW-1133">Transmembrane helix</keyword>
<protein>
    <submittedName>
        <fullName evidence="4">Unannotated protein</fullName>
    </submittedName>
</protein>
<name>A0A6J6WUI8_9ZZZZ</name>